<dbReference type="GO" id="GO:0003677">
    <property type="term" value="F:DNA binding"/>
    <property type="evidence" value="ECO:0007669"/>
    <property type="project" value="UniProtKB-KW"/>
</dbReference>
<evidence type="ECO:0000313" key="6">
    <source>
        <dbReference type="Proteomes" id="UP000561617"/>
    </source>
</evidence>
<dbReference type="AlphaFoldDB" id="A0A7X0X8S1"/>
<dbReference type="PANTHER" id="PTHR42756">
    <property type="entry name" value="TRANSCRIPTIONAL REGULATOR, MARR"/>
    <property type="match status" value="1"/>
</dbReference>
<dbReference type="GO" id="GO:0003700">
    <property type="term" value="F:DNA-binding transcription factor activity"/>
    <property type="evidence" value="ECO:0007669"/>
    <property type="project" value="InterPro"/>
</dbReference>
<evidence type="ECO:0000313" key="5">
    <source>
        <dbReference type="EMBL" id="MBC1489642.1"/>
    </source>
</evidence>
<dbReference type="Proteomes" id="UP000561617">
    <property type="component" value="Unassembled WGS sequence"/>
</dbReference>
<feature type="domain" description="HTH marR-type" evidence="4">
    <location>
        <begin position="1"/>
        <end position="138"/>
    </location>
</feature>
<dbReference type="Pfam" id="PF01047">
    <property type="entry name" value="MarR"/>
    <property type="match status" value="1"/>
</dbReference>
<dbReference type="InterPro" id="IPR036390">
    <property type="entry name" value="WH_DNA-bd_sf"/>
</dbReference>
<dbReference type="SMART" id="SM00347">
    <property type="entry name" value="HTH_MARR"/>
    <property type="match status" value="1"/>
</dbReference>
<dbReference type="EMBL" id="JAASTW010000015">
    <property type="protein sequence ID" value="MBC1489642.1"/>
    <property type="molecule type" value="Genomic_DNA"/>
</dbReference>
<organism evidence="5 6">
    <name type="scientific">Listeria immobilis</name>
    <dbReference type="NCBI Taxonomy" id="2713502"/>
    <lineage>
        <taxon>Bacteria</taxon>
        <taxon>Bacillati</taxon>
        <taxon>Bacillota</taxon>
        <taxon>Bacilli</taxon>
        <taxon>Bacillales</taxon>
        <taxon>Listeriaceae</taxon>
        <taxon>Listeria</taxon>
    </lineage>
</organism>
<evidence type="ECO:0000256" key="3">
    <source>
        <dbReference type="ARBA" id="ARBA00023163"/>
    </source>
</evidence>
<evidence type="ECO:0000256" key="1">
    <source>
        <dbReference type="ARBA" id="ARBA00023015"/>
    </source>
</evidence>
<keyword evidence="3" id="KW-0804">Transcription</keyword>
<name>A0A7X0X8S1_9LIST</name>
<proteinExistence type="predicted"/>
<dbReference type="InterPro" id="IPR000835">
    <property type="entry name" value="HTH_MarR-typ"/>
</dbReference>
<evidence type="ECO:0000259" key="4">
    <source>
        <dbReference type="PROSITE" id="PS50995"/>
    </source>
</evidence>
<dbReference type="InterPro" id="IPR036388">
    <property type="entry name" value="WH-like_DNA-bd_sf"/>
</dbReference>
<keyword evidence="1" id="KW-0805">Transcription regulation</keyword>
<dbReference type="SUPFAM" id="SSF46785">
    <property type="entry name" value="Winged helix' DNA-binding domain"/>
    <property type="match status" value="1"/>
</dbReference>
<protein>
    <submittedName>
        <fullName evidence="5">MarR family transcriptional regulator</fullName>
    </submittedName>
</protein>
<reference evidence="5 6" key="1">
    <citation type="submission" date="2020-03" db="EMBL/GenBank/DDBJ databases">
        <title>Soil Listeria distribution.</title>
        <authorList>
            <person name="Liao J."/>
            <person name="Wiedmann M."/>
        </authorList>
    </citation>
    <scope>NUCLEOTIDE SEQUENCE [LARGE SCALE GENOMIC DNA]</scope>
    <source>
        <strain evidence="5 6">FSL L7-1554</strain>
    </source>
</reference>
<accession>A0A7X0X8S1</accession>
<dbReference type="PRINTS" id="PR00598">
    <property type="entry name" value="HTHMARR"/>
</dbReference>
<dbReference type="PROSITE" id="PS50995">
    <property type="entry name" value="HTH_MARR_2"/>
    <property type="match status" value="1"/>
</dbReference>
<sequence>MDINQGRQNLRNFILQLNKMEKTPKEFGEAGVITPGEINTIEAIGITEKMTMQDLAIKLEITKGAVTQLIDRLEKKGLAWREIHPYDLRTFQISLTPKGISAYKAHEKLQFEFYQHLSKQLTPEEIIVFEKSIEKLMEFLQN</sequence>
<comment type="caution">
    <text evidence="5">The sequence shown here is derived from an EMBL/GenBank/DDBJ whole genome shotgun (WGS) entry which is preliminary data.</text>
</comment>
<evidence type="ECO:0000256" key="2">
    <source>
        <dbReference type="ARBA" id="ARBA00023125"/>
    </source>
</evidence>
<dbReference type="RefSeq" id="WP_185381362.1">
    <property type="nucleotide sequence ID" value="NZ_JAASTW010000015.1"/>
</dbReference>
<keyword evidence="2" id="KW-0238">DNA-binding</keyword>
<dbReference type="Gene3D" id="1.10.10.10">
    <property type="entry name" value="Winged helix-like DNA-binding domain superfamily/Winged helix DNA-binding domain"/>
    <property type="match status" value="1"/>
</dbReference>
<dbReference type="PANTHER" id="PTHR42756:SF1">
    <property type="entry name" value="TRANSCRIPTIONAL REPRESSOR OF EMRAB OPERON"/>
    <property type="match status" value="1"/>
</dbReference>
<gene>
    <name evidence="5" type="ORF">HCJ38_11595</name>
</gene>